<dbReference type="Pfam" id="PF00339">
    <property type="entry name" value="Arrestin_N"/>
    <property type="match status" value="1"/>
</dbReference>
<evidence type="ECO:0000259" key="1">
    <source>
        <dbReference type="Pfam" id="PF00339"/>
    </source>
</evidence>
<dbReference type="EMBL" id="LR877148">
    <property type="protein sequence ID" value="CAD2215107.1"/>
    <property type="molecule type" value="Genomic_DNA"/>
</dbReference>
<protein>
    <submittedName>
        <fullName evidence="2">Arrestin (Or S-antigen), N-terminal domain containing protein, putative</fullName>
    </submittedName>
</protein>
<dbReference type="InterPro" id="IPR050357">
    <property type="entry name" value="Arrestin_domain-protein"/>
</dbReference>
<dbReference type="Proteomes" id="UP000515908">
    <property type="component" value="Chromosome 04"/>
</dbReference>
<reference evidence="2 3" key="1">
    <citation type="submission" date="2020-08" db="EMBL/GenBank/DDBJ databases">
        <authorList>
            <person name="Newling K."/>
            <person name="Davey J."/>
            <person name="Forrester S."/>
        </authorList>
    </citation>
    <scope>NUCLEOTIDE SEQUENCE [LARGE SCALE GENOMIC DNA]</scope>
    <source>
        <strain evidence="3">Crithidia deanei Carvalho (ATCC PRA-265)</strain>
    </source>
</reference>
<organism evidence="2 3">
    <name type="scientific">Angomonas deanei</name>
    <dbReference type="NCBI Taxonomy" id="59799"/>
    <lineage>
        <taxon>Eukaryota</taxon>
        <taxon>Discoba</taxon>
        <taxon>Euglenozoa</taxon>
        <taxon>Kinetoplastea</taxon>
        <taxon>Metakinetoplastina</taxon>
        <taxon>Trypanosomatida</taxon>
        <taxon>Trypanosomatidae</taxon>
        <taxon>Strigomonadinae</taxon>
        <taxon>Angomonas</taxon>
    </lineage>
</organism>
<keyword evidence="3" id="KW-1185">Reference proteome</keyword>
<dbReference type="AlphaFoldDB" id="A0A7G2C8G5"/>
<gene>
    <name evidence="2" type="ORF">ADEAN_000256000</name>
</gene>
<name>A0A7G2C8G5_9TRYP</name>
<dbReference type="GO" id="GO:0015031">
    <property type="term" value="P:protein transport"/>
    <property type="evidence" value="ECO:0007669"/>
    <property type="project" value="TreeGrafter"/>
</dbReference>
<proteinExistence type="predicted"/>
<dbReference type="InterPro" id="IPR011021">
    <property type="entry name" value="Arrestin-like_N"/>
</dbReference>
<sequence length="409" mass="44398">MVFLFDKQKVSVRFLASTRADQLQEVESIATRAGEVVYGRLEVSAAASLTLTNIRVDVECDEEIHVVKGSGKDRRDYRKSVKLLRHRIICFGFDGEKGRVELAQGSHSYPFTFQIPVIAPPSAAISSRDCSLKVLYKMEVVVDIPNGLDRTIKIPMVVYPTVCAQQMIDSARNTAAADQYETVPLASCSFCGCFCCEKDDELVDVSVRIVPSVSLLTSDTMYYGTVMGRLADLNGGSLIPADVQHLFPNGLAPFTFGIVVTVRNRTSSTEVKGFKATLTQYVEGRLFEKGTDASSVCSEGSSGNYVGPGEEGQFVIQMDLRKAYEKGKLQPAIETEYATLKQYISVEAVGTTIALGRTFPFLWAATVDETNCCPMLPATYGAEIVVPTNNYLASGAGGAAAPPGGHEYY</sequence>
<dbReference type="PANTHER" id="PTHR11188">
    <property type="entry name" value="ARRESTIN DOMAIN CONTAINING PROTEIN"/>
    <property type="match status" value="1"/>
</dbReference>
<dbReference type="InterPro" id="IPR014752">
    <property type="entry name" value="Arrestin-like_C"/>
</dbReference>
<dbReference type="PANTHER" id="PTHR11188:SF17">
    <property type="entry name" value="FI21816P1"/>
    <property type="match status" value="1"/>
</dbReference>
<accession>A0A7G2C8G5</accession>
<evidence type="ECO:0000313" key="3">
    <source>
        <dbReference type="Proteomes" id="UP000515908"/>
    </source>
</evidence>
<dbReference type="VEuPathDB" id="TriTrypDB:ADEAN_000256000"/>
<dbReference type="InterPro" id="IPR014756">
    <property type="entry name" value="Ig_E-set"/>
</dbReference>
<evidence type="ECO:0000313" key="2">
    <source>
        <dbReference type="EMBL" id="CAD2215107.1"/>
    </source>
</evidence>
<feature type="domain" description="Arrestin-like N-terminal" evidence="1">
    <location>
        <begin position="33"/>
        <end position="160"/>
    </location>
</feature>
<dbReference type="Gene3D" id="2.60.40.640">
    <property type="match status" value="1"/>
</dbReference>
<dbReference type="GO" id="GO:0005737">
    <property type="term" value="C:cytoplasm"/>
    <property type="evidence" value="ECO:0007669"/>
    <property type="project" value="TreeGrafter"/>
</dbReference>
<dbReference type="SUPFAM" id="SSF81296">
    <property type="entry name" value="E set domains"/>
    <property type="match status" value="1"/>
</dbReference>